<evidence type="ECO:0000313" key="2">
    <source>
        <dbReference type="Proteomes" id="UP001145114"/>
    </source>
</evidence>
<keyword evidence="2" id="KW-1185">Reference proteome</keyword>
<evidence type="ECO:0000313" key="1">
    <source>
        <dbReference type="EMBL" id="KAJ1677735.1"/>
    </source>
</evidence>
<sequence length="168" mass="18813">MEFISDVASGGDTGKPSLFEIIAQRKMNELLEPALRHVTSVCAHRYPRYLVRILNYHEEMFAAIMCIIEGYYLKNYGASFTEHFYGMKRERTRKINGVSAMTGGDRAKSLLFLVGLPLAKARLDQYYEKISGGAAARLLGQDFVDDEDAEETVRADADGQAGEHAARR</sequence>
<protein>
    <submittedName>
        <fullName evidence="1">Ubiquitin-protein ligase peroxin 12</fullName>
    </submittedName>
</protein>
<keyword evidence="1" id="KW-0436">Ligase</keyword>
<dbReference type="EMBL" id="JAMZIH010002012">
    <property type="protein sequence ID" value="KAJ1677735.1"/>
    <property type="molecule type" value="Genomic_DNA"/>
</dbReference>
<accession>A0ACC1HMD7</accession>
<feature type="non-terminal residue" evidence="1">
    <location>
        <position position="168"/>
    </location>
</feature>
<proteinExistence type="predicted"/>
<organism evidence="1 2">
    <name type="scientific">Spiromyces aspiralis</name>
    <dbReference type="NCBI Taxonomy" id="68401"/>
    <lineage>
        <taxon>Eukaryota</taxon>
        <taxon>Fungi</taxon>
        <taxon>Fungi incertae sedis</taxon>
        <taxon>Zoopagomycota</taxon>
        <taxon>Kickxellomycotina</taxon>
        <taxon>Kickxellomycetes</taxon>
        <taxon>Kickxellales</taxon>
        <taxon>Kickxellaceae</taxon>
        <taxon>Spiromyces</taxon>
    </lineage>
</organism>
<gene>
    <name evidence="1" type="primary">PEX12_2</name>
    <name evidence="1" type="ORF">EV182_005547</name>
</gene>
<comment type="caution">
    <text evidence="1">The sequence shown here is derived from an EMBL/GenBank/DDBJ whole genome shotgun (WGS) entry which is preliminary data.</text>
</comment>
<reference evidence="1" key="1">
    <citation type="submission" date="2022-06" db="EMBL/GenBank/DDBJ databases">
        <title>Phylogenomic reconstructions and comparative analyses of Kickxellomycotina fungi.</title>
        <authorList>
            <person name="Reynolds N.K."/>
            <person name="Stajich J.E."/>
            <person name="Barry K."/>
            <person name="Grigoriev I.V."/>
            <person name="Crous P."/>
            <person name="Smith M.E."/>
        </authorList>
    </citation>
    <scope>NUCLEOTIDE SEQUENCE</scope>
    <source>
        <strain evidence="1">RSA 2271</strain>
    </source>
</reference>
<name>A0ACC1HMD7_9FUNG</name>
<dbReference type="Proteomes" id="UP001145114">
    <property type="component" value="Unassembled WGS sequence"/>
</dbReference>